<evidence type="ECO:0000256" key="5">
    <source>
        <dbReference type="ARBA" id="ARBA00048434"/>
    </source>
</evidence>
<dbReference type="GO" id="GO:0005634">
    <property type="term" value="C:nucleus"/>
    <property type="evidence" value="ECO:0007669"/>
    <property type="project" value="TreeGrafter"/>
</dbReference>
<dbReference type="InterPro" id="IPR028564">
    <property type="entry name" value="MT_TRM10-typ"/>
</dbReference>
<dbReference type="GO" id="GO:0000049">
    <property type="term" value="F:tRNA binding"/>
    <property type="evidence" value="ECO:0007669"/>
    <property type="project" value="TreeGrafter"/>
</dbReference>
<dbReference type="PANTHER" id="PTHR13563">
    <property type="entry name" value="TRNA (GUANINE-9-) METHYLTRANSFERASE"/>
    <property type="match status" value="1"/>
</dbReference>
<accession>A0AAD5L9Q3</accession>
<dbReference type="CDD" id="cd18089">
    <property type="entry name" value="SPOUT_Trm10-like"/>
    <property type="match status" value="1"/>
</dbReference>
<keyword evidence="3" id="KW-0808">Transferase</keyword>
<organism evidence="8 9">
    <name type="scientific">Pythium insidiosum</name>
    <name type="common">Pythiosis disease agent</name>
    <dbReference type="NCBI Taxonomy" id="114742"/>
    <lineage>
        <taxon>Eukaryota</taxon>
        <taxon>Sar</taxon>
        <taxon>Stramenopiles</taxon>
        <taxon>Oomycota</taxon>
        <taxon>Peronosporomycetes</taxon>
        <taxon>Pythiales</taxon>
        <taxon>Pythiaceae</taxon>
        <taxon>Pythium</taxon>
    </lineage>
</organism>
<comment type="caution">
    <text evidence="8">The sequence shown here is derived from an EMBL/GenBank/DDBJ whole genome shotgun (WGS) entry which is preliminary data.</text>
</comment>
<protein>
    <recommendedName>
        <fullName evidence="1">tRNA (guanine(9)-N(1))-methyltransferase</fullName>
        <ecNumber evidence="1">2.1.1.221</ecNumber>
    </recommendedName>
</protein>
<evidence type="ECO:0000259" key="7">
    <source>
        <dbReference type="PROSITE" id="PS51675"/>
    </source>
</evidence>
<dbReference type="EC" id="2.1.1.221" evidence="1"/>
<evidence type="ECO:0000256" key="1">
    <source>
        <dbReference type="ARBA" id="ARBA00012797"/>
    </source>
</evidence>
<dbReference type="AlphaFoldDB" id="A0AAD5L9Q3"/>
<feature type="domain" description="SAM-dependent MTase TRM10-type" evidence="7">
    <location>
        <begin position="127"/>
        <end position="315"/>
    </location>
</feature>
<feature type="region of interest" description="Disordered" evidence="6">
    <location>
        <begin position="40"/>
        <end position="59"/>
    </location>
</feature>
<dbReference type="Gene3D" id="3.40.1280.30">
    <property type="match status" value="1"/>
</dbReference>
<gene>
    <name evidence="8" type="ORF">P43SY_009329</name>
</gene>
<dbReference type="PANTHER" id="PTHR13563:SF13">
    <property type="entry name" value="TRNA METHYLTRANSFERASE 10 HOMOLOG A"/>
    <property type="match status" value="1"/>
</dbReference>
<evidence type="ECO:0000313" key="8">
    <source>
        <dbReference type="EMBL" id="KAJ0392769.1"/>
    </source>
</evidence>
<keyword evidence="2" id="KW-0489">Methyltransferase</keyword>
<evidence type="ECO:0000256" key="3">
    <source>
        <dbReference type="ARBA" id="ARBA00022679"/>
    </source>
</evidence>
<evidence type="ECO:0000256" key="2">
    <source>
        <dbReference type="ARBA" id="ARBA00022603"/>
    </source>
</evidence>
<dbReference type="InterPro" id="IPR007356">
    <property type="entry name" value="tRNA_m1G_MeTrfase_euk"/>
</dbReference>
<dbReference type="EMBL" id="JAKCXM010000575">
    <property type="protein sequence ID" value="KAJ0392769.1"/>
    <property type="molecule type" value="Genomic_DNA"/>
</dbReference>
<keyword evidence="9" id="KW-1185">Reference proteome</keyword>
<dbReference type="GO" id="GO:0052905">
    <property type="term" value="F:tRNA (guanosine(9)-N1)-methyltransferase activity"/>
    <property type="evidence" value="ECO:0007669"/>
    <property type="project" value="UniProtKB-EC"/>
</dbReference>
<keyword evidence="4" id="KW-0949">S-adenosyl-L-methionine</keyword>
<evidence type="ECO:0000313" key="9">
    <source>
        <dbReference type="Proteomes" id="UP001209570"/>
    </source>
</evidence>
<feature type="compositionally biased region" description="Basic and acidic residues" evidence="6">
    <location>
        <begin position="49"/>
        <end position="59"/>
    </location>
</feature>
<sequence>MVMMMMMTQRSHAVVVASVIGLATATALAIVWRRHRAGAGFARSQTKQQRRDALRDRRRQHRDELLARRKLERAAERTAQEQALTDEQKRERMERIKMQRVEQYEQALTDEQKRERMERIKMQRVEQYQKLDDGRVNGLRVVVDLAFAEQQTTRECHSVFKQLGCAYGYMKQCPLDRVISLRVASCAGAVRAIAEHHGLHKWKIHVHEEPVDAVYDPRELVYLSPDAEDVLLELDPRAVYVVGGIVDRSVRKGESLAKASRRRLRSKRLPLPEHLSVRKPVLNIDNVLVALNEVMNHGDWPRALATAVPKRMLHEKQVQRATDS</sequence>
<dbReference type="Proteomes" id="UP001209570">
    <property type="component" value="Unassembled WGS sequence"/>
</dbReference>
<dbReference type="GO" id="GO:0002939">
    <property type="term" value="P:tRNA N1-guanine methylation"/>
    <property type="evidence" value="ECO:0007669"/>
    <property type="project" value="TreeGrafter"/>
</dbReference>
<evidence type="ECO:0000256" key="6">
    <source>
        <dbReference type="SAM" id="MobiDB-lite"/>
    </source>
</evidence>
<dbReference type="PROSITE" id="PS51675">
    <property type="entry name" value="SAM_MT_TRM10"/>
    <property type="match status" value="1"/>
</dbReference>
<evidence type="ECO:0000256" key="4">
    <source>
        <dbReference type="ARBA" id="ARBA00022691"/>
    </source>
</evidence>
<comment type="catalytic activity">
    <reaction evidence="5">
        <text>guanosine(9) in tRNA + S-adenosyl-L-methionine = N(1)-methylguanosine(9) in tRNA + S-adenosyl-L-homocysteine + H(+)</text>
        <dbReference type="Rhea" id="RHEA:43156"/>
        <dbReference type="Rhea" id="RHEA-COMP:10367"/>
        <dbReference type="Rhea" id="RHEA-COMP:10368"/>
        <dbReference type="ChEBI" id="CHEBI:15378"/>
        <dbReference type="ChEBI" id="CHEBI:57856"/>
        <dbReference type="ChEBI" id="CHEBI:59789"/>
        <dbReference type="ChEBI" id="CHEBI:73542"/>
        <dbReference type="ChEBI" id="CHEBI:74269"/>
        <dbReference type="EC" id="2.1.1.221"/>
    </reaction>
</comment>
<proteinExistence type="predicted"/>
<name>A0AAD5L9Q3_PYTIN</name>
<dbReference type="InterPro" id="IPR038459">
    <property type="entry name" value="MT_TRM10-typ_sf"/>
</dbReference>
<reference evidence="8" key="1">
    <citation type="submission" date="2021-12" db="EMBL/GenBank/DDBJ databases">
        <title>Prjna785345.</title>
        <authorList>
            <person name="Rujirawat T."/>
            <person name="Krajaejun T."/>
        </authorList>
    </citation>
    <scope>NUCLEOTIDE SEQUENCE</scope>
    <source>
        <strain evidence="8">Pi057C3</strain>
    </source>
</reference>